<evidence type="ECO:0000256" key="3">
    <source>
        <dbReference type="ARBA" id="ARBA00023082"/>
    </source>
</evidence>
<keyword evidence="4 6" id="KW-0238">DNA-binding</keyword>
<name>A0ABU0E1K4_9FIRM</name>
<dbReference type="InterPro" id="IPR013325">
    <property type="entry name" value="RNA_pol_sigma_r2"/>
</dbReference>
<dbReference type="RefSeq" id="WP_307406909.1">
    <property type="nucleotide sequence ID" value="NZ_JAUSUR010000002.1"/>
</dbReference>
<evidence type="ECO:0000256" key="6">
    <source>
        <dbReference type="RuleBase" id="RU000716"/>
    </source>
</evidence>
<accession>A0ABU0E1K4</accession>
<protein>
    <recommendedName>
        <fullName evidence="6">RNA polymerase sigma factor</fullName>
    </recommendedName>
</protein>
<dbReference type="SUPFAM" id="SSF88659">
    <property type="entry name" value="Sigma3 and sigma4 domains of RNA polymerase sigma factors"/>
    <property type="match status" value="1"/>
</dbReference>
<dbReference type="InterPro" id="IPR036388">
    <property type="entry name" value="WH-like_DNA-bd_sf"/>
</dbReference>
<dbReference type="InterPro" id="IPR039425">
    <property type="entry name" value="RNA_pol_sigma-70-like"/>
</dbReference>
<dbReference type="Proteomes" id="UP001230220">
    <property type="component" value="Unassembled WGS sequence"/>
</dbReference>
<evidence type="ECO:0000313" key="10">
    <source>
        <dbReference type="Proteomes" id="UP001230220"/>
    </source>
</evidence>
<comment type="similarity">
    <text evidence="1 6">Belongs to the sigma-70 factor family. ECF subfamily.</text>
</comment>
<dbReference type="InterPro" id="IPR007627">
    <property type="entry name" value="RNA_pol_sigma70_r2"/>
</dbReference>
<dbReference type="InterPro" id="IPR014284">
    <property type="entry name" value="RNA_pol_sigma-70_dom"/>
</dbReference>
<dbReference type="InterPro" id="IPR013249">
    <property type="entry name" value="RNA_pol_sigma70_r4_t2"/>
</dbReference>
<proteinExistence type="inferred from homology"/>
<feature type="domain" description="RNA polymerase sigma-70 region 2" evidence="7">
    <location>
        <begin position="30"/>
        <end position="95"/>
    </location>
</feature>
<keyword evidence="3 6" id="KW-0731">Sigma factor</keyword>
<feature type="domain" description="RNA polymerase sigma factor 70 region 4 type 2" evidence="8">
    <location>
        <begin position="132"/>
        <end position="177"/>
    </location>
</feature>
<dbReference type="CDD" id="cd06171">
    <property type="entry name" value="Sigma70_r4"/>
    <property type="match status" value="1"/>
</dbReference>
<evidence type="ECO:0000256" key="1">
    <source>
        <dbReference type="ARBA" id="ARBA00010641"/>
    </source>
</evidence>
<evidence type="ECO:0000259" key="7">
    <source>
        <dbReference type="Pfam" id="PF04542"/>
    </source>
</evidence>
<evidence type="ECO:0000256" key="4">
    <source>
        <dbReference type="ARBA" id="ARBA00023125"/>
    </source>
</evidence>
<keyword evidence="2 6" id="KW-0805">Transcription regulation</keyword>
<sequence>MNENKKIDTKYVILYQQNQNDFEAFNEIYNFYKNKIYYFGYSFLKDNDRAEEVVQETFVRVIKQIKNLRDPNSFNSWLFRISYSIIMLHYRKENRYQPLDEGVDISYFPDEKEDLIKTYHNQEIIDNVKNSLDTLSDRLKITAELYYFENMKIREISDVLEIPEGTVKTRLKLIKENLQVQLKKRGFKPTDYMSLSFAPLMWKAFEQLTAATQLNEQAGMQILDGIKVSTFPATAAIGGAIRNGAKAKKIAASAFIAAAVTVIALQFQTSTLDIAKIEYNTDMTRNKVKVSVVTTKDIEDSKVSVTFDNNQIDSSIQTNVVEFEVDQNGEYSIEVGDKKEIIAIDTIDRKAPLAELESMEDNKLKLKISDDLSGVDLNNSYVTSNGQKYEINEDGISEGIFIGDVSVHLYDSVGNHSEYVIQKSGN</sequence>
<dbReference type="PANTHER" id="PTHR43133:SF60">
    <property type="entry name" value="RNA POLYMERASE SIGMA FACTOR SIGV"/>
    <property type="match status" value="1"/>
</dbReference>
<dbReference type="PANTHER" id="PTHR43133">
    <property type="entry name" value="RNA POLYMERASE ECF-TYPE SIGMA FACTO"/>
    <property type="match status" value="1"/>
</dbReference>
<keyword evidence="5 6" id="KW-0804">Transcription</keyword>
<dbReference type="PROSITE" id="PS01063">
    <property type="entry name" value="SIGMA70_ECF"/>
    <property type="match status" value="1"/>
</dbReference>
<comment type="caution">
    <text evidence="9">The sequence shown here is derived from an EMBL/GenBank/DDBJ whole genome shotgun (WGS) entry which is preliminary data.</text>
</comment>
<dbReference type="Pfam" id="PF04542">
    <property type="entry name" value="Sigma70_r2"/>
    <property type="match status" value="1"/>
</dbReference>
<dbReference type="NCBIfam" id="TIGR02937">
    <property type="entry name" value="sigma70-ECF"/>
    <property type="match status" value="1"/>
</dbReference>
<dbReference type="InterPro" id="IPR000838">
    <property type="entry name" value="RNA_pol_sigma70_ECF_CS"/>
</dbReference>
<evidence type="ECO:0000259" key="8">
    <source>
        <dbReference type="Pfam" id="PF08281"/>
    </source>
</evidence>
<gene>
    <name evidence="9" type="ORF">J2S15_001509</name>
</gene>
<reference evidence="9 10" key="1">
    <citation type="submission" date="2023-07" db="EMBL/GenBank/DDBJ databases">
        <title>Genomic Encyclopedia of Type Strains, Phase IV (KMG-IV): sequencing the most valuable type-strain genomes for metagenomic binning, comparative biology and taxonomic classification.</title>
        <authorList>
            <person name="Goeker M."/>
        </authorList>
    </citation>
    <scope>NUCLEOTIDE SEQUENCE [LARGE SCALE GENOMIC DNA]</scope>
    <source>
        <strain evidence="9 10">DSM 16784</strain>
    </source>
</reference>
<organism evidence="9 10">
    <name type="scientific">Breznakia pachnodae</name>
    <dbReference type="NCBI Taxonomy" id="265178"/>
    <lineage>
        <taxon>Bacteria</taxon>
        <taxon>Bacillati</taxon>
        <taxon>Bacillota</taxon>
        <taxon>Erysipelotrichia</taxon>
        <taxon>Erysipelotrichales</taxon>
        <taxon>Erysipelotrichaceae</taxon>
        <taxon>Breznakia</taxon>
    </lineage>
</organism>
<evidence type="ECO:0000256" key="5">
    <source>
        <dbReference type="ARBA" id="ARBA00023163"/>
    </source>
</evidence>
<dbReference type="Pfam" id="PF08281">
    <property type="entry name" value="Sigma70_r4_2"/>
    <property type="match status" value="1"/>
</dbReference>
<keyword evidence="10" id="KW-1185">Reference proteome</keyword>
<dbReference type="Gene3D" id="1.10.10.10">
    <property type="entry name" value="Winged helix-like DNA-binding domain superfamily/Winged helix DNA-binding domain"/>
    <property type="match status" value="1"/>
</dbReference>
<dbReference type="SUPFAM" id="SSF88946">
    <property type="entry name" value="Sigma2 domain of RNA polymerase sigma factors"/>
    <property type="match status" value="1"/>
</dbReference>
<evidence type="ECO:0000256" key="2">
    <source>
        <dbReference type="ARBA" id="ARBA00023015"/>
    </source>
</evidence>
<dbReference type="InterPro" id="IPR013324">
    <property type="entry name" value="RNA_pol_sigma_r3/r4-like"/>
</dbReference>
<evidence type="ECO:0000313" key="9">
    <source>
        <dbReference type="EMBL" id="MDQ0360764.1"/>
    </source>
</evidence>
<dbReference type="Gene3D" id="1.10.1740.10">
    <property type="match status" value="1"/>
</dbReference>
<dbReference type="EMBL" id="JAUSUR010000002">
    <property type="protein sequence ID" value="MDQ0360764.1"/>
    <property type="molecule type" value="Genomic_DNA"/>
</dbReference>